<keyword evidence="6" id="KW-1185">Reference proteome</keyword>
<dbReference type="Proteomes" id="UP000611708">
    <property type="component" value="Unassembled WGS sequence"/>
</dbReference>
<keyword evidence="1" id="KW-0408">Iron</keyword>
<gene>
    <name evidence="5" type="ORF">I2H36_05770</name>
</gene>
<comment type="caution">
    <text evidence="5">The sequence shown here is derived from an EMBL/GenBank/DDBJ whole genome shotgun (WGS) entry which is preliminary data.</text>
</comment>
<evidence type="ECO:0000256" key="1">
    <source>
        <dbReference type="ARBA" id="ARBA00023004"/>
    </source>
</evidence>
<dbReference type="Pfam" id="PF01989">
    <property type="entry name" value="AcnX_swivel_put"/>
    <property type="match status" value="1"/>
</dbReference>
<dbReference type="PIRSF" id="PIRSF036630">
    <property type="entry name" value="UCP036630"/>
    <property type="match status" value="1"/>
</dbReference>
<dbReference type="EMBL" id="JADQDN010000002">
    <property type="protein sequence ID" value="MBF9195535.1"/>
    <property type="molecule type" value="Genomic_DNA"/>
</dbReference>
<organism evidence="5 6">
    <name type="scientific">Microvirga terrestris</name>
    <dbReference type="NCBI Taxonomy" id="2791024"/>
    <lineage>
        <taxon>Bacteria</taxon>
        <taxon>Pseudomonadati</taxon>
        <taxon>Pseudomonadota</taxon>
        <taxon>Alphaproteobacteria</taxon>
        <taxon>Hyphomicrobiales</taxon>
        <taxon>Methylobacteriaceae</taxon>
        <taxon>Microvirga</taxon>
    </lineage>
</organism>
<sequence length="571" mass="60207">MSLISCGRTLVAGEAGGELLSAELGLSFWGGVDPRTGIVIDQHHPLCNRSLAGRVLAIPSGRGSCSGSGVLLELILNGHAPAAIVISEREEILTLGAMVAEVVFDRSIPVLRVDREVFARIGEYQYARVAGSSLQLLHEPPAENGQPIPAQHGSSEDTTIHLDPIDQAFLSGEHGKAAQVAMRLLLRMAAVQEAEAFMDVSQVHVDGCIYTGPASLRFAEMLVAWGARVRVPTTLNAISVDKRRWRAQGVADDLGRPASALAGAYHAMGAEPSFTCAPYLLETAPKFGEQVGWAESNAVVYANSVIGARTMKYPDYLDICIALTGRAPLAGCHLDAGRRATLALNVEMPRDTDDSFWPLLGYCCGSVCGTEIPLIRGLETSAAEPDALKAFGAAFATVAAAPMFHIAGITPEADGQSPERQVRIELSALQQAWEALNTAASPEIGLVSLGNPHFSLGEFAHLAALVRGRTKAADVAIVVTCGRAVFEGAAQAGHVAEAEAFGVQFVNDTCWCMLGEPVIPPAVRTLMTNSGKYAHYAPGLVGRGVRFGSMAACVEAACSGRAQLEPPAWLI</sequence>
<feature type="domain" description="Phosphomevalonate dehydratase small subunit-like" evidence="3">
    <location>
        <begin position="26"/>
        <end position="109"/>
    </location>
</feature>
<feature type="domain" description="Phosphomevalonate dehydratase large subunit-like" evidence="4">
    <location>
        <begin position="160"/>
        <end position="555"/>
    </location>
</feature>
<keyword evidence="2" id="KW-0456">Lyase</keyword>
<dbReference type="CDD" id="cd01356">
    <property type="entry name" value="AcnX_swivel"/>
    <property type="match status" value="1"/>
</dbReference>
<proteinExistence type="predicted"/>
<evidence type="ECO:0000259" key="4">
    <source>
        <dbReference type="Pfam" id="PF04412"/>
    </source>
</evidence>
<evidence type="ECO:0000256" key="2">
    <source>
        <dbReference type="ARBA" id="ARBA00023239"/>
    </source>
</evidence>
<dbReference type="SUPFAM" id="SSF52016">
    <property type="entry name" value="LeuD/IlvD-like"/>
    <property type="match status" value="1"/>
</dbReference>
<evidence type="ECO:0000313" key="6">
    <source>
        <dbReference type="Proteomes" id="UP000611708"/>
    </source>
</evidence>
<evidence type="ECO:0000313" key="5">
    <source>
        <dbReference type="EMBL" id="MBF9195535.1"/>
    </source>
</evidence>
<name>A0ABS0HPX4_9HYPH</name>
<dbReference type="PANTHER" id="PTHR36577:SF3">
    <property type="entry name" value="DUF521 DOMAIN PROTEIN (AFU_ORTHOLOGUE AFUA_6G00490)"/>
    <property type="match status" value="1"/>
</dbReference>
<dbReference type="PANTHER" id="PTHR36577">
    <property type="entry name" value="DUF521 DOMAIN PROTEIN (AFU_ORTHOLOGUE AFUA_6G00490)"/>
    <property type="match status" value="1"/>
</dbReference>
<protein>
    <submittedName>
        <fullName evidence="5">DUF521 domain-containing protein</fullName>
    </submittedName>
</protein>
<dbReference type="RefSeq" id="WP_196262913.1">
    <property type="nucleotide sequence ID" value="NZ_JADQDN010000002.1"/>
</dbReference>
<dbReference type="Gene3D" id="3.50.30.10">
    <property type="entry name" value="Phosphohistidine domain"/>
    <property type="match status" value="1"/>
</dbReference>
<reference evidence="5 6" key="1">
    <citation type="submission" date="2020-11" db="EMBL/GenBank/DDBJ databases">
        <authorList>
            <person name="Kim M.K."/>
        </authorList>
    </citation>
    <scope>NUCLEOTIDE SEQUENCE [LARGE SCALE GENOMIC DNA]</scope>
    <source>
        <strain evidence="5 6">BT290</strain>
    </source>
</reference>
<dbReference type="CDD" id="cd01355">
    <property type="entry name" value="AcnX"/>
    <property type="match status" value="1"/>
</dbReference>
<evidence type="ECO:0000259" key="3">
    <source>
        <dbReference type="Pfam" id="PF01989"/>
    </source>
</evidence>
<dbReference type="InterPro" id="IPR012047">
    <property type="entry name" value="AcnX"/>
</dbReference>
<dbReference type="InterPro" id="IPR007506">
    <property type="entry name" value="PMDh-L-like_dom"/>
</dbReference>
<dbReference type="Pfam" id="PF04412">
    <property type="entry name" value="AcnX"/>
    <property type="match status" value="1"/>
</dbReference>
<accession>A0ABS0HPX4</accession>
<dbReference type="InterPro" id="IPR002840">
    <property type="entry name" value="PMDh-S-like_dom"/>
</dbReference>